<dbReference type="OrthoDB" id="44145at2157"/>
<dbReference type="EnsemblBacteria" id="ABM81197">
    <property type="protein sequence ID" value="ABM81197"/>
    <property type="gene ID" value="Hbut_1372"/>
</dbReference>
<comment type="similarity">
    <text evidence="1">Belongs to the peptidase A31 family.</text>
</comment>
<evidence type="ECO:0000256" key="2">
    <source>
        <dbReference type="ARBA" id="ARBA00022670"/>
    </source>
</evidence>
<dbReference type="CDD" id="cd06066">
    <property type="entry name" value="H2MP_NAD-link-bidir"/>
    <property type="match status" value="1"/>
</dbReference>
<dbReference type="Gene3D" id="3.40.50.1450">
    <property type="entry name" value="HybD-like"/>
    <property type="match status" value="1"/>
</dbReference>
<evidence type="ECO:0000313" key="5">
    <source>
        <dbReference type="EMBL" id="ABM81197.1"/>
    </source>
</evidence>
<accession>A2BMI6</accession>
<dbReference type="STRING" id="415426.Hbut_1372"/>
<dbReference type="Proteomes" id="UP000002593">
    <property type="component" value="Chromosome"/>
</dbReference>
<evidence type="ECO:0000256" key="3">
    <source>
        <dbReference type="ARBA" id="ARBA00022750"/>
    </source>
</evidence>
<dbReference type="NCBIfam" id="TIGR00072">
    <property type="entry name" value="hydrog_prot"/>
    <property type="match status" value="1"/>
</dbReference>
<keyword evidence="6" id="KW-1185">Reference proteome</keyword>
<dbReference type="InterPro" id="IPR023430">
    <property type="entry name" value="Pept_HybD-like_dom_sf"/>
</dbReference>
<protein>
    <submittedName>
        <fullName evidence="5">Universally conserved protein</fullName>
    </submittedName>
</protein>
<reference evidence="5 6" key="1">
    <citation type="journal article" date="2007" name="Archaea">
        <title>The genome of Hyperthermus butylicus: a sulfur-reducing, peptide fermenting, neutrophilic Crenarchaeote growing up to 108 degrees C.</title>
        <authorList>
            <person name="Brugger K."/>
            <person name="Chen L."/>
            <person name="Stark M."/>
            <person name="Zibat A."/>
            <person name="Redder P."/>
            <person name="Ruepp A."/>
            <person name="Awayez M."/>
            <person name="She Q."/>
            <person name="Garrett R.A."/>
            <person name="Klenk H.P."/>
        </authorList>
    </citation>
    <scope>NUCLEOTIDE SEQUENCE [LARGE SCALE GENOMIC DNA]</scope>
    <source>
        <strain evidence="6">DSM 5456 / JCM 9403 / PLM1-5</strain>
    </source>
</reference>
<dbReference type="SUPFAM" id="SSF53163">
    <property type="entry name" value="HybD-like"/>
    <property type="match status" value="1"/>
</dbReference>
<evidence type="ECO:0000313" key="6">
    <source>
        <dbReference type="Proteomes" id="UP000002593"/>
    </source>
</evidence>
<evidence type="ECO:0000256" key="4">
    <source>
        <dbReference type="ARBA" id="ARBA00022801"/>
    </source>
</evidence>
<dbReference type="PRINTS" id="PR00446">
    <property type="entry name" value="HYDRGNUPTAKE"/>
</dbReference>
<dbReference type="AlphaFoldDB" id="A2BMI6"/>
<dbReference type="RefSeq" id="WP_011822515.1">
    <property type="nucleotide sequence ID" value="NC_008818.1"/>
</dbReference>
<dbReference type="HOGENOM" id="CLU_1458244_0_0_2"/>
<dbReference type="eggNOG" id="arCOG04429">
    <property type="taxonomic scope" value="Archaea"/>
</dbReference>
<dbReference type="GO" id="GO:0016485">
    <property type="term" value="P:protein processing"/>
    <property type="evidence" value="ECO:0007669"/>
    <property type="project" value="TreeGrafter"/>
</dbReference>
<dbReference type="GO" id="GO:0008047">
    <property type="term" value="F:enzyme activator activity"/>
    <property type="evidence" value="ECO:0007669"/>
    <property type="project" value="InterPro"/>
</dbReference>
<proteinExistence type="inferred from homology"/>
<keyword evidence="4" id="KW-0378">Hydrolase</keyword>
<keyword evidence="3" id="KW-0064">Aspartyl protease</keyword>
<dbReference type="GeneID" id="25393327"/>
<keyword evidence="2" id="KW-0645">Protease</keyword>
<name>A2BMI6_HYPBU</name>
<dbReference type="PANTHER" id="PTHR30302">
    <property type="entry name" value="HYDROGENASE 1 MATURATION PROTEASE"/>
    <property type="match status" value="1"/>
</dbReference>
<dbReference type="KEGG" id="hbu:Hbut_1372"/>
<dbReference type="GO" id="GO:0004190">
    <property type="term" value="F:aspartic-type endopeptidase activity"/>
    <property type="evidence" value="ECO:0007669"/>
    <property type="project" value="UniProtKB-KW"/>
</dbReference>
<sequence length="191" mass="20147">MRLLVLGVGNPLFADDGLGYCVVRGLEECSSRPSCVEFEAVQALEPGLVALFEGRDHVVIIDIVDPRMLPPAAKLLVVELDPNRLSSSEITGAIVSTSSHELNPASLAVLARASGLFNGRVTVLGVPGFNIELGGRVSGEALQALPVLVRELSSRISRLCGEEIVVDMECFWRIVSRECSVSHGGAGASPG</sequence>
<dbReference type="PANTHER" id="PTHR30302:SF1">
    <property type="entry name" value="HYDROGENASE 2 MATURATION PROTEASE"/>
    <property type="match status" value="1"/>
</dbReference>
<dbReference type="EMBL" id="CP000493">
    <property type="protein sequence ID" value="ABM81197.1"/>
    <property type="molecule type" value="Genomic_DNA"/>
</dbReference>
<evidence type="ECO:0000256" key="1">
    <source>
        <dbReference type="ARBA" id="ARBA00006814"/>
    </source>
</evidence>
<gene>
    <name evidence="5" type="ordered locus">Hbut_1372</name>
</gene>
<dbReference type="InterPro" id="IPR000671">
    <property type="entry name" value="Peptidase_A31"/>
</dbReference>
<organism evidence="5 6">
    <name type="scientific">Hyperthermus butylicus (strain DSM 5456 / JCM 9403 / PLM1-5)</name>
    <dbReference type="NCBI Taxonomy" id="415426"/>
    <lineage>
        <taxon>Archaea</taxon>
        <taxon>Thermoproteota</taxon>
        <taxon>Thermoprotei</taxon>
        <taxon>Desulfurococcales</taxon>
        <taxon>Pyrodictiaceae</taxon>
        <taxon>Hyperthermus</taxon>
    </lineage>
</organism>